<proteinExistence type="predicted"/>
<protein>
    <submittedName>
        <fullName evidence="2">Uncharacterized protein</fullName>
    </submittedName>
</protein>
<dbReference type="AlphaFoldDB" id="C4LKI5"/>
<sequence>MLVVVLYGAGVIGVPWFLFRLSRWEIWNMLRKFDQDVMGGVVR</sequence>
<dbReference type="KEGG" id="ckp:ckrop_1611"/>
<accession>C4LKI5</accession>
<name>C4LKI5_CORK4</name>
<evidence type="ECO:0000313" key="3">
    <source>
        <dbReference type="Proteomes" id="UP000001473"/>
    </source>
</evidence>
<dbReference type="EMBL" id="CP001620">
    <property type="protein sequence ID" value="ACR18340.1"/>
    <property type="molecule type" value="Genomic_DNA"/>
</dbReference>
<gene>
    <name evidence="2" type="ordered locus">ckrop_1611</name>
</gene>
<keyword evidence="3" id="KW-1185">Reference proteome</keyword>
<keyword evidence="1" id="KW-0472">Membrane</keyword>
<keyword evidence="1" id="KW-1133">Transmembrane helix</keyword>
<feature type="transmembrane region" description="Helical" evidence="1">
    <location>
        <begin position="6"/>
        <end position="22"/>
    </location>
</feature>
<evidence type="ECO:0000313" key="2">
    <source>
        <dbReference type="EMBL" id="ACR18340.1"/>
    </source>
</evidence>
<reference evidence="2 3" key="1">
    <citation type="journal article" date="2008" name="J. Biotechnol.">
        <title>Ultrafast pyrosequencing of Corynebacterium kroppenstedtii DSM44385 revealed insights into the physiology of a lipophilic corynebacterium that lacks mycolic acids.</title>
        <authorList>
            <person name="Tauch A."/>
            <person name="Schneider J."/>
            <person name="Szczepanowski R."/>
            <person name="Tilker A."/>
            <person name="Viehoever P."/>
            <person name="Gartemann K.-H."/>
            <person name="Arnold W."/>
            <person name="Blom J."/>
            <person name="Brinkrolf K."/>
            <person name="Brune I."/>
            <person name="Goetker S."/>
            <person name="Weisshaar B."/>
            <person name="Goesmann A."/>
            <person name="Droege M."/>
            <person name="Puehler A."/>
        </authorList>
    </citation>
    <scope>NUCLEOTIDE SEQUENCE [LARGE SCALE GENOMIC DNA]</scope>
    <source>
        <strain evidence="3">DSM 44385 / JCM 11950 / CIP 105744 / CCUG 35717</strain>
    </source>
</reference>
<keyword evidence="1" id="KW-0812">Transmembrane</keyword>
<dbReference type="Proteomes" id="UP000001473">
    <property type="component" value="Chromosome"/>
</dbReference>
<dbReference type="STRING" id="645127.ckrop_1611"/>
<evidence type="ECO:0000256" key="1">
    <source>
        <dbReference type="SAM" id="Phobius"/>
    </source>
</evidence>
<organism evidence="2 3">
    <name type="scientific">Corynebacterium kroppenstedtii (strain DSM 44385 / JCM 11950 / CIP 105744 / CCUG 35717)</name>
    <dbReference type="NCBI Taxonomy" id="645127"/>
    <lineage>
        <taxon>Bacteria</taxon>
        <taxon>Bacillati</taxon>
        <taxon>Actinomycetota</taxon>
        <taxon>Actinomycetes</taxon>
        <taxon>Mycobacteriales</taxon>
        <taxon>Corynebacteriaceae</taxon>
        <taxon>Corynebacterium</taxon>
    </lineage>
</organism>
<dbReference type="HOGENOM" id="CLU_3232360_0_0_11"/>